<sequence>MWGSGVPEDFGRDIGATERMVREWQERAAEKAEKFGRMQQQIQQISATESSKDGAIQVTVGSGGMLEALQLSEAASNRPMAKLGAEIMRMVQAAQAKIPELMQQAVADTVGLEDTAAQHVLGQARKYFPEPPEDEPEPERTSNLREMQVPMEDDYEEPQRRQAPAPPQRPVAPPREQQPPRRPADDFDDDDFGSGSFLR</sequence>
<dbReference type="Proteomes" id="UP000199690">
    <property type="component" value="Unassembled WGS sequence"/>
</dbReference>
<feature type="compositionally biased region" description="Pro residues" evidence="1">
    <location>
        <begin position="164"/>
        <end position="177"/>
    </location>
</feature>
<dbReference type="Pfam" id="PF02575">
    <property type="entry name" value="YbaB_DNA_bd"/>
    <property type="match status" value="1"/>
</dbReference>
<dbReference type="InterPro" id="IPR004401">
    <property type="entry name" value="YbaB/EbfC"/>
</dbReference>
<reference evidence="4 5" key="1">
    <citation type="submission" date="2016-10" db="EMBL/GenBank/DDBJ databases">
        <authorList>
            <person name="Varghese N."/>
            <person name="Submissions S."/>
        </authorList>
    </citation>
    <scope>NUCLEOTIDE SEQUENCE [LARGE SCALE GENOMIC DNA]</scope>
    <source>
        <strain evidence="5">ATCC 20501</strain>
        <strain evidence="3 4">CGMCC 4.3529</strain>
    </source>
</reference>
<dbReference type="AlphaFoldDB" id="A0A1H6ED40"/>
<name>A0A1H6ED40_9PSEU</name>
<evidence type="ECO:0000313" key="3">
    <source>
        <dbReference type="EMBL" id="SFD53848.1"/>
    </source>
</evidence>
<dbReference type="SUPFAM" id="SSF82607">
    <property type="entry name" value="YbaB-like"/>
    <property type="match status" value="1"/>
</dbReference>
<evidence type="ECO:0000313" key="4">
    <source>
        <dbReference type="Proteomes" id="UP000199690"/>
    </source>
</evidence>
<protein>
    <submittedName>
        <fullName evidence="2">YbaB/EbfC DNA-binding family protein</fullName>
    </submittedName>
</protein>
<dbReference type="Proteomes" id="UP000236729">
    <property type="component" value="Unassembled WGS sequence"/>
</dbReference>
<dbReference type="GO" id="GO:0003677">
    <property type="term" value="F:DNA binding"/>
    <property type="evidence" value="ECO:0007669"/>
    <property type="project" value="UniProtKB-KW"/>
</dbReference>
<dbReference type="InterPro" id="IPR036894">
    <property type="entry name" value="YbaB-like_sf"/>
</dbReference>
<dbReference type="EMBL" id="FOME01000005">
    <property type="protein sequence ID" value="SFD53848.1"/>
    <property type="molecule type" value="Genomic_DNA"/>
</dbReference>
<feature type="region of interest" description="Disordered" evidence="1">
    <location>
        <begin position="127"/>
        <end position="199"/>
    </location>
</feature>
<gene>
    <name evidence="2" type="ORF">SAMN02982929_06263</name>
    <name evidence="3" type="ORF">SAMN05216506_10522</name>
</gene>
<dbReference type="Gene3D" id="3.30.1310.10">
    <property type="entry name" value="Nucleoid-associated protein YbaB-like domain"/>
    <property type="match status" value="1"/>
</dbReference>
<keyword evidence="2" id="KW-0238">DNA-binding</keyword>
<dbReference type="SMR" id="A0A1H6ED40"/>
<reference evidence="2" key="2">
    <citation type="submission" date="2016-10" db="EMBL/GenBank/DDBJ databases">
        <authorList>
            <person name="de Groot N.N."/>
        </authorList>
    </citation>
    <scope>NUCLEOTIDE SEQUENCE [LARGE SCALE GENOMIC DNA]</scope>
    <source>
        <strain evidence="2">ATCC 20501</strain>
    </source>
</reference>
<evidence type="ECO:0000313" key="5">
    <source>
        <dbReference type="Proteomes" id="UP000236729"/>
    </source>
</evidence>
<evidence type="ECO:0000256" key="1">
    <source>
        <dbReference type="SAM" id="MobiDB-lite"/>
    </source>
</evidence>
<organism evidence="2 5">
    <name type="scientific">Saccharopolyspora kobensis</name>
    <dbReference type="NCBI Taxonomy" id="146035"/>
    <lineage>
        <taxon>Bacteria</taxon>
        <taxon>Bacillati</taxon>
        <taxon>Actinomycetota</taxon>
        <taxon>Actinomycetes</taxon>
        <taxon>Pseudonocardiales</taxon>
        <taxon>Pseudonocardiaceae</taxon>
        <taxon>Saccharopolyspora</taxon>
    </lineage>
</organism>
<accession>A0A1H6ED40</accession>
<keyword evidence="4" id="KW-1185">Reference proteome</keyword>
<evidence type="ECO:0000313" key="2">
    <source>
        <dbReference type="EMBL" id="SEG95717.1"/>
    </source>
</evidence>
<accession>A0A1I1T9Q6</accession>
<proteinExistence type="predicted"/>
<dbReference type="EMBL" id="FNVB01000010">
    <property type="protein sequence ID" value="SEG95717.1"/>
    <property type="molecule type" value="Genomic_DNA"/>
</dbReference>